<sequence>MSHASPDGAAPVPPPPTSAPSARRYRRSGPPVLALMLVVAGLAWGAWTTRAILDLRRAPAPFVKVQLGGLVADYVRAQARSATPPDQMGAQTQAFMKLLDAALAREAHAGRVVLVSEAVAGGSVPDITESVRREVYGRMPPPRTGAEGGTEARMRAWLAQNGGSDGAGH</sequence>
<protein>
    <submittedName>
        <fullName evidence="3">Type-F conjugative transfer system protein TrbI</fullName>
    </submittedName>
</protein>
<keyword evidence="2" id="KW-0472">Membrane</keyword>
<reference evidence="3 4" key="1">
    <citation type="submission" date="2020-04" db="EMBL/GenBank/DDBJ databases">
        <title>Novosphingobium sp. TW-4 isolated from soil.</title>
        <authorList>
            <person name="Dahal R.H."/>
            <person name="Chaudhary D.K."/>
        </authorList>
    </citation>
    <scope>NUCLEOTIDE SEQUENCE [LARGE SCALE GENOMIC DNA]</scope>
    <source>
        <strain evidence="3 4">TW-4</strain>
    </source>
</reference>
<evidence type="ECO:0000313" key="4">
    <source>
        <dbReference type="Proteomes" id="UP000583556"/>
    </source>
</evidence>
<dbReference type="Pfam" id="PF09677">
    <property type="entry name" value="TrbI_Ftype"/>
    <property type="match status" value="1"/>
</dbReference>
<gene>
    <name evidence="3" type="ORF">HHL27_19690</name>
</gene>
<keyword evidence="4" id="KW-1185">Reference proteome</keyword>
<name>A0A7Y0GCS1_9SPHN</name>
<feature type="transmembrane region" description="Helical" evidence="2">
    <location>
        <begin position="28"/>
        <end position="47"/>
    </location>
</feature>
<keyword evidence="2" id="KW-1133">Transmembrane helix</keyword>
<evidence type="ECO:0000256" key="1">
    <source>
        <dbReference type="SAM" id="MobiDB-lite"/>
    </source>
</evidence>
<dbReference type="EMBL" id="JABBGM010000014">
    <property type="protein sequence ID" value="NML95902.1"/>
    <property type="molecule type" value="Genomic_DNA"/>
</dbReference>
<dbReference type="InterPro" id="IPR014115">
    <property type="entry name" value="TrbI_Ftype"/>
</dbReference>
<proteinExistence type="predicted"/>
<feature type="region of interest" description="Disordered" evidence="1">
    <location>
        <begin position="1"/>
        <end position="25"/>
    </location>
</feature>
<dbReference type="Proteomes" id="UP000583556">
    <property type="component" value="Unassembled WGS sequence"/>
</dbReference>
<evidence type="ECO:0000313" key="3">
    <source>
        <dbReference type="EMBL" id="NML95902.1"/>
    </source>
</evidence>
<feature type="compositionally biased region" description="Low complexity" evidence="1">
    <location>
        <begin position="1"/>
        <end position="10"/>
    </location>
</feature>
<accession>A0A7Y0GCS1</accession>
<keyword evidence="2" id="KW-0812">Transmembrane</keyword>
<dbReference type="AlphaFoldDB" id="A0A7Y0GCS1"/>
<comment type="caution">
    <text evidence="3">The sequence shown here is derived from an EMBL/GenBank/DDBJ whole genome shotgun (WGS) entry which is preliminary data.</text>
</comment>
<organism evidence="3 4">
    <name type="scientific">Novosphingobium olei</name>
    <dbReference type="NCBI Taxonomy" id="2728851"/>
    <lineage>
        <taxon>Bacteria</taxon>
        <taxon>Pseudomonadati</taxon>
        <taxon>Pseudomonadota</taxon>
        <taxon>Alphaproteobacteria</taxon>
        <taxon>Sphingomonadales</taxon>
        <taxon>Sphingomonadaceae</taxon>
        <taxon>Novosphingobium</taxon>
    </lineage>
</organism>
<evidence type="ECO:0000256" key="2">
    <source>
        <dbReference type="SAM" id="Phobius"/>
    </source>
</evidence>